<feature type="region of interest" description="Disordered" evidence="1">
    <location>
        <begin position="140"/>
        <end position="201"/>
    </location>
</feature>
<dbReference type="AlphaFoldDB" id="A0A9P8CCU4"/>
<comment type="caution">
    <text evidence="2">The sequence shown here is derived from an EMBL/GenBank/DDBJ whole genome shotgun (WGS) entry which is preliminary data.</text>
</comment>
<evidence type="ECO:0000313" key="2">
    <source>
        <dbReference type="EMBL" id="KAG9241965.1"/>
    </source>
</evidence>
<feature type="compositionally biased region" description="Polar residues" evidence="1">
    <location>
        <begin position="321"/>
        <end position="361"/>
    </location>
</feature>
<dbReference type="OrthoDB" id="10646643at2759"/>
<feature type="compositionally biased region" description="Low complexity" evidence="1">
    <location>
        <begin position="299"/>
        <end position="319"/>
    </location>
</feature>
<feature type="region of interest" description="Disordered" evidence="1">
    <location>
        <begin position="277"/>
        <end position="361"/>
    </location>
</feature>
<reference evidence="2" key="1">
    <citation type="journal article" date="2021" name="IMA Fungus">
        <title>Genomic characterization of three marine fungi, including Emericellopsis atlantica sp. nov. with signatures of a generalist lifestyle and marine biomass degradation.</title>
        <authorList>
            <person name="Hagestad O.C."/>
            <person name="Hou L."/>
            <person name="Andersen J.H."/>
            <person name="Hansen E.H."/>
            <person name="Altermark B."/>
            <person name="Li C."/>
            <person name="Kuhnert E."/>
            <person name="Cox R.J."/>
            <person name="Crous P.W."/>
            <person name="Spatafora J.W."/>
            <person name="Lail K."/>
            <person name="Amirebrahimi M."/>
            <person name="Lipzen A."/>
            <person name="Pangilinan J."/>
            <person name="Andreopoulos W."/>
            <person name="Hayes R.D."/>
            <person name="Ng V."/>
            <person name="Grigoriev I.V."/>
            <person name="Jackson S.A."/>
            <person name="Sutton T.D.S."/>
            <person name="Dobson A.D.W."/>
            <person name="Rama T."/>
        </authorList>
    </citation>
    <scope>NUCLEOTIDE SEQUENCE</scope>
    <source>
        <strain evidence="2">TRa3180A</strain>
    </source>
</reference>
<keyword evidence="3" id="KW-1185">Reference proteome</keyword>
<evidence type="ECO:0000256" key="1">
    <source>
        <dbReference type="SAM" id="MobiDB-lite"/>
    </source>
</evidence>
<sequence length="361" mass="39238">MHGPYLPVDEKKDLISKFLGTEDVLNLDADHVFEAQLIGYYLDWLEKTAETKYSLTDIDAIFLASHKRIQNYKSNQGLAAKKLRAAKIDYQKNDFGGSLLAHVMNELGIADNSDRMALLEKGINLRKGVVWAIKDSAPGTIASSSSGTSPTTHPGTTPNTQSGKSPDQQSSSCDEYQPLDTKPPPETTVTQPKAGSGDIMHGELNTPYSYKMEYDFDIEFVKFMQDRIVSVEENMQNNLNTIMKTVKISTGNDQLKDFKMDFATTLKTCNSLVNFRKPTQKTKTTTARRLVAANPPAPANKAASKAGSGSTPSGSKGTKCQVRSNFQTNPSGVTPSTKSTTQGQHAKESSGQTPVGTSPKS</sequence>
<proteinExistence type="predicted"/>
<evidence type="ECO:0000313" key="3">
    <source>
        <dbReference type="Proteomes" id="UP000887226"/>
    </source>
</evidence>
<organism evidence="2 3">
    <name type="scientific">Calycina marina</name>
    <dbReference type="NCBI Taxonomy" id="1763456"/>
    <lineage>
        <taxon>Eukaryota</taxon>
        <taxon>Fungi</taxon>
        <taxon>Dikarya</taxon>
        <taxon>Ascomycota</taxon>
        <taxon>Pezizomycotina</taxon>
        <taxon>Leotiomycetes</taxon>
        <taxon>Helotiales</taxon>
        <taxon>Pezizellaceae</taxon>
        <taxon>Calycina</taxon>
    </lineage>
</organism>
<gene>
    <name evidence="2" type="ORF">BJ878DRAFT_482444</name>
</gene>
<dbReference type="Proteomes" id="UP000887226">
    <property type="component" value="Unassembled WGS sequence"/>
</dbReference>
<dbReference type="EMBL" id="MU254131">
    <property type="protein sequence ID" value="KAG9241965.1"/>
    <property type="molecule type" value="Genomic_DNA"/>
</dbReference>
<name>A0A9P8CCU4_9HELO</name>
<accession>A0A9P8CCU4</accession>
<protein>
    <submittedName>
        <fullName evidence="2">Uncharacterized protein</fullName>
    </submittedName>
</protein>
<feature type="compositionally biased region" description="Low complexity" evidence="1">
    <location>
        <begin position="140"/>
        <end position="162"/>
    </location>
</feature>
<feature type="compositionally biased region" description="Polar residues" evidence="1">
    <location>
        <begin position="163"/>
        <end position="174"/>
    </location>
</feature>